<dbReference type="InterPro" id="IPR018580">
    <property type="entry name" value="Uncharacterised_YfhO"/>
</dbReference>
<keyword evidence="1" id="KW-0812">Transmembrane</keyword>
<feature type="transmembrane region" description="Helical" evidence="1">
    <location>
        <begin position="193"/>
        <end position="213"/>
    </location>
</feature>
<feature type="transmembrane region" description="Helical" evidence="1">
    <location>
        <begin position="123"/>
        <end position="145"/>
    </location>
</feature>
<dbReference type="Pfam" id="PF09586">
    <property type="entry name" value="YfhO"/>
    <property type="match status" value="1"/>
</dbReference>
<feature type="transmembrane region" description="Helical" evidence="1">
    <location>
        <begin position="516"/>
        <end position="534"/>
    </location>
</feature>
<dbReference type="PANTHER" id="PTHR38454">
    <property type="entry name" value="INTEGRAL MEMBRANE PROTEIN-RELATED"/>
    <property type="match status" value="1"/>
</dbReference>
<dbReference type="EMBL" id="FQZE01000028">
    <property type="protein sequence ID" value="SHJ74771.1"/>
    <property type="molecule type" value="Genomic_DNA"/>
</dbReference>
<dbReference type="AlphaFoldDB" id="A0A1M6LUB0"/>
<organism evidence="2 3">
    <name type="scientific">Tangfeifania diversioriginum</name>
    <dbReference type="NCBI Taxonomy" id="1168035"/>
    <lineage>
        <taxon>Bacteria</taxon>
        <taxon>Pseudomonadati</taxon>
        <taxon>Bacteroidota</taxon>
        <taxon>Bacteroidia</taxon>
        <taxon>Marinilabiliales</taxon>
        <taxon>Prolixibacteraceae</taxon>
        <taxon>Tangfeifania</taxon>
    </lineage>
</organism>
<feature type="transmembrane region" description="Helical" evidence="1">
    <location>
        <begin position="97"/>
        <end position="117"/>
    </location>
</feature>
<evidence type="ECO:0000256" key="1">
    <source>
        <dbReference type="SAM" id="Phobius"/>
    </source>
</evidence>
<evidence type="ECO:0000313" key="3">
    <source>
        <dbReference type="Proteomes" id="UP000184050"/>
    </source>
</evidence>
<dbReference type="STRING" id="1168035.SAMN05444280_12835"/>
<gene>
    <name evidence="2" type="ORF">SAMN05444280_12835</name>
</gene>
<dbReference type="Proteomes" id="UP000184050">
    <property type="component" value="Unassembled WGS sequence"/>
</dbReference>
<keyword evidence="3" id="KW-1185">Reference proteome</keyword>
<feature type="transmembrane region" description="Helical" evidence="1">
    <location>
        <begin position="492"/>
        <end position="509"/>
    </location>
</feature>
<feature type="transmembrane region" description="Helical" evidence="1">
    <location>
        <begin position="438"/>
        <end position="459"/>
    </location>
</feature>
<protein>
    <submittedName>
        <fullName evidence="2">Membrane protein YfhO</fullName>
    </submittedName>
</protein>
<feature type="transmembrane region" description="Helical" evidence="1">
    <location>
        <begin position="152"/>
        <end position="173"/>
    </location>
</feature>
<accession>A0A1M6LUB0</accession>
<sequence>MAKMTGSRNILVTLGIILFFIVLAYAYLSPLIEGKVLQMPDIEHHKGMAKELADYREETGEEAIWTNSMFSGMPGYMISVIYPGNLSRYISRPIRQVFSTASFLILYLIGFFILLRSLKINRWLSVAGAIAFAFSSYFLIILGAGHMSKANAIAWLAPVVAGVLLAFRGKPVAGTLLFAAAFSFELLSGHLQITYYGFLLIAVYGLVELIFAIREKTLPSFFKAFLFLLAGAVVAIGMNFSRLYTSWEYSKDTIRGPSELTSNNENKTSGLDKDYVVQWSYGIDETLTLLIPNFKGGGSQINPGTDSESFQALRSQNVQNPRQTIQAVSMYHGEQPGTSGPVYVGAIVVLLFLLGLFVVKGPIKWWLASATVLSIVLSWGGNIMWLTSFLLDYLPFYNKFRAPSMTLVIAEFTMPLLGFIALNDIISGKVDKKEWLNGLKWSVIIAGGLSLLLAILPGISGNFTNATDAMRFPDWLMDSVIADRKNMLRSDAFRSFIFIALAAGAIYLWHIKKIKTTPLIAAVGILILIDLWAVDKRYLNNDHFVPKRQAENPFQQMPADQAILQDDDLYFRVLPLQNPFQDARSSYFHKNVGGYHAAKLRRYQDLIDHHLQPEIQQMVSGFQGGTAMDSVFMELPAINMLNTRYVIYDLNQAPVRNPMPLGNAWFVPEFKVVGNADDEIKAMENFDPAETAIVDQRFSDYVAGKSFSKDNNGHIELTEYQPNYLKYDYTAASEQFTVFSEIYYENGWNAFIDGEPVPHFRVNYVLRAMLIPAGNHTIEFKFEPKSYYVGNKVSLASSILLILAIAGYGFARFRKRKTKTA</sequence>
<dbReference type="RefSeq" id="WP_073171882.1">
    <property type="nucleotide sequence ID" value="NZ_FQZE01000028.1"/>
</dbReference>
<feature type="transmembrane region" description="Helical" evidence="1">
    <location>
        <begin position="225"/>
        <end position="244"/>
    </location>
</feature>
<name>A0A1M6LUB0_9BACT</name>
<feature type="transmembrane region" description="Helical" evidence="1">
    <location>
        <begin position="793"/>
        <end position="811"/>
    </location>
</feature>
<reference evidence="2 3" key="1">
    <citation type="submission" date="2016-11" db="EMBL/GenBank/DDBJ databases">
        <authorList>
            <person name="Jaros S."/>
            <person name="Januszkiewicz K."/>
            <person name="Wedrychowicz H."/>
        </authorList>
    </citation>
    <scope>NUCLEOTIDE SEQUENCE [LARGE SCALE GENOMIC DNA]</scope>
    <source>
        <strain evidence="2 3">DSM 27063</strain>
    </source>
</reference>
<feature type="transmembrane region" description="Helical" evidence="1">
    <location>
        <begin position="366"/>
        <end position="385"/>
    </location>
</feature>
<keyword evidence="1" id="KW-0472">Membrane</keyword>
<evidence type="ECO:0000313" key="2">
    <source>
        <dbReference type="EMBL" id="SHJ74771.1"/>
    </source>
</evidence>
<feature type="transmembrane region" description="Helical" evidence="1">
    <location>
        <begin position="340"/>
        <end position="359"/>
    </location>
</feature>
<proteinExistence type="predicted"/>
<dbReference type="PANTHER" id="PTHR38454:SF1">
    <property type="entry name" value="INTEGRAL MEMBRANE PROTEIN"/>
    <property type="match status" value="1"/>
</dbReference>
<keyword evidence="1" id="KW-1133">Transmembrane helix</keyword>
<feature type="transmembrane region" description="Helical" evidence="1">
    <location>
        <begin position="405"/>
        <end position="426"/>
    </location>
</feature>